<protein>
    <submittedName>
        <fullName evidence="2">GNAT family N-acetyltransferase</fullName>
    </submittedName>
</protein>
<reference evidence="2" key="1">
    <citation type="submission" date="2024-06" db="EMBL/GenBank/DDBJ databases">
        <title>Methylostella associata gen. nov., sp. nov., a novel Ancalomicrobiaceae-affiliated facultatively methylotrophic bacteria that feed on methanotrophs of the genus Methylococcus.</title>
        <authorList>
            <person name="Saltykova V."/>
            <person name="Danilova O.V."/>
            <person name="Oshkin I.Y."/>
            <person name="Belova S.E."/>
            <person name="Pimenov N.V."/>
            <person name="Dedysh S.N."/>
        </authorList>
    </citation>
    <scope>NUCLEOTIDE SEQUENCE</scope>
    <source>
        <strain evidence="2">S20</strain>
    </source>
</reference>
<dbReference type="PANTHER" id="PTHR43792">
    <property type="entry name" value="GNAT FAMILY, PUTATIVE (AFU_ORTHOLOGUE AFUA_3G00765)-RELATED-RELATED"/>
    <property type="match status" value="1"/>
</dbReference>
<dbReference type="Gene3D" id="3.40.630.30">
    <property type="match status" value="1"/>
</dbReference>
<gene>
    <name evidence="2" type="ORF">ABS361_04165</name>
</gene>
<dbReference type="SUPFAM" id="SSF55729">
    <property type="entry name" value="Acyl-CoA N-acyltransferases (Nat)"/>
    <property type="match status" value="1"/>
</dbReference>
<accession>A0AAU7XBI6</accession>
<organism evidence="2">
    <name type="scientific">Methyloraptor flagellatus</name>
    <dbReference type="NCBI Taxonomy" id="3162530"/>
    <lineage>
        <taxon>Bacteria</taxon>
        <taxon>Pseudomonadati</taxon>
        <taxon>Pseudomonadota</taxon>
        <taxon>Alphaproteobacteria</taxon>
        <taxon>Hyphomicrobiales</taxon>
        <taxon>Ancalomicrobiaceae</taxon>
        <taxon>Methyloraptor</taxon>
    </lineage>
</organism>
<name>A0AAU7XBI6_9HYPH</name>
<proteinExistence type="predicted"/>
<evidence type="ECO:0000313" key="2">
    <source>
        <dbReference type="EMBL" id="XBY45487.1"/>
    </source>
</evidence>
<sequence length="165" mass="18144">MDVPVLETERLIMRGHRPEDLAESCAMWADPGVVRYIGGRPLGEEDVWLRLLRYAGNWALLGYGFWRCEDKATGAFVGEVGFHELKRDTQPSFVGVPEIGWGLVPAWHGRGLASEAVAAALAWGDRSIASDRVVCIIHPDNAVSIRLAQAQGFVRIADTVYKGGR</sequence>
<evidence type="ECO:0000259" key="1">
    <source>
        <dbReference type="PROSITE" id="PS51186"/>
    </source>
</evidence>
<dbReference type="GO" id="GO:0016747">
    <property type="term" value="F:acyltransferase activity, transferring groups other than amino-acyl groups"/>
    <property type="evidence" value="ECO:0007669"/>
    <property type="project" value="InterPro"/>
</dbReference>
<dbReference type="PROSITE" id="PS51186">
    <property type="entry name" value="GNAT"/>
    <property type="match status" value="1"/>
</dbReference>
<dbReference type="InterPro" id="IPR000182">
    <property type="entry name" value="GNAT_dom"/>
</dbReference>
<dbReference type="Pfam" id="PF13302">
    <property type="entry name" value="Acetyltransf_3"/>
    <property type="match status" value="1"/>
</dbReference>
<dbReference type="AlphaFoldDB" id="A0AAU7XBI6"/>
<dbReference type="PANTHER" id="PTHR43792:SF16">
    <property type="entry name" value="N-ACETYLTRANSFERASE DOMAIN-CONTAINING PROTEIN"/>
    <property type="match status" value="1"/>
</dbReference>
<dbReference type="InterPro" id="IPR051531">
    <property type="entry name" value="N-acetyltransferase"/>
</dbReference>
<dbReference type="RefSeq" id="WP_407050580.1">
    <property type="nucleotide sequence ID" value="NZ_CP158568.1"/>
</dbReference>
<dbReference type="InterPro" id="IPR016181">
    <property type="entry name" value="Acyl_CoA_acyltransferase"/>
</dbReference>
<dbReference type="EMBL" id="CP158568">
    <property type="protein sequence ID" value="XBY45487.1"/>
    <property type="molecule type" value="Genomic_DNA"/>
</dbReference>
<dbReference type="KEGG" id="mflg:ABS361_04165"/>
<feature type="domain" description="N-acetyltransferase" evidence="1">
    <location>
        <begin position="11"/>
        <end position="165"/>
    </location>
</feature>